<keyword evidence="5" id="KW-0812">Transmembrane</keyword>
<keyword evidence="7" id="KW-1185">Reference proteome</keyword>
<dbReference type="STRING" id="376489.A5892_06525"/>
<comment type="similarity">
    <text evidence="2">Belongs to the YjiK family.</text>
</comment>
<dbReference type="Pfam" id="PF06977">
    <property type="entry name" value="SdiA-regulated"/>
    <property type="match status" value="1"/>
</dbReference>
<evidence type="ECO:0000256" key="5">
    <source>
        <dbReference type="SAM" id="Phobius"/>
    </source>
</evidence>
<dbReference type="AlphaFoldDB" id="A0A172YD25"/>
<dbReference type="SUPFAM" id="SSF50956">
    <property type="entry name" value="Thermostable phytase (3-phytase)"/>
    <property type="match status" value="1"/>
</dbReference>
<keyword evidence="4 5" id="KW-0472">Membrane</keyword>
<evidence type="ECO:0000313" key="7">
    <source>
        <dbReference type="Proteomes" id="UP000077875"/>
    </source>
</evidence>
<dbReference type="GO" id="GO:0005886">
    <property type="term" value="C:plasma membrane"/>
    <property type="evidence" value="ECO:0007669"/>
    <property type="project" value="UniProtKB-SubCell"/>
</dbReference>
<keyword evidence="3" id="KW-1003">Cell membrane</keyword>
<dbReference type="Proteomes" id="UP000077875">
    <property type="component" value="Chromosome"/>
</dbReference>
<dbReference type="KEGG" id="haa:A5892_06525"/>
<gene>
    <name evidence="6" type="ORF">A5892_06525</name>
</gene>
<reference evidence="6 7" key="1">
    <citation type="submission" date="2016-04" db="EMBL/GenBank/DDBJ databases">
        <title>Complete Genome Sequence of Halotalea alkalilenta IHB B 13600.</title>
        <authorList>
            <person name="Swarnkar M.K."/>
            <person name="Sharma A."/>
            <person name="Kaushal K."/>
            <person name="Soni R."/>
            <person name="Rana S."/>
            <person name="Singh A.K."/>
            <person name="Gulati A."/>
        </authorList>
    </citation>
    <scope>NUCLEOTIDE SEQUENCE [LARGE SCALE GENOMIC DNA]</scope>
    <source>
        <strain evidence="6 7">IHB B 13600</strain>
    </source>
</reference>
<dbReference type="Gene3D" id="2.120.10.30">
    <property type="entry name" value="TolB, C-terminal domain"/>
    <property type="match status" value="1"/>
</dbReference>
<organism evidence="6 7">
    <name type="scientific">Halotalea alkalilenta</name>
    <dbReference type="NCBI Taxonomy" id="376489"/>
    <lineage>
        <taxon>Bacteria</taxon>
        <taxon>Pseudomonadati</taxon>
        <taxon>Pseudomonadota</taxon>
        <taxon>Gammaproteobacteria</taxon>
        <taxon>Oceanospirillales</taxon>
        <taxon>Halomonadaceae</taxon>
        <taxon>Halotalea</taxon>
    </lineage>
</organism>
<evidence type="ECO:0008006" key="8">
    <source>
        <dbReference type="Google" id="ProtNLM"/>
    </source>
</evidence>
<evidence type="ECO:0000256" key="4">
    <source>
        <dbReference type="ARBA" id="ARBA00023136"/>
    </source>
</evidence>
<feature type="transmembrane region" description="Helical" evidence="5">
    <location>
        <begin position="14"/>
        <end position="37"/>
    </location>
</feature>
<sequence length="307" mass="34597">MSSSTAPRGRPTRYLVFLAAIISLGVVVATVIAWPFLFRWWIERPFHDYDDRVGVLSGDYYVDIDGVRIPDVDNLSGITFDPDRNTLIAVTNQSPEILELSLDGRLLRRIPTNGLQDPEAIEYLGRGRYLVADEQIQALVEVHIDDDTSLVDAGGSARLAIGIELNGNKGFEGLSYDHDERRIFVAKEKDPLRIYEVSGFPVEDNETLDIHILRDARYDQRLPIGDISGIHLDATTKHLLILSDESRRIIEMDRHKRVIRSLPLLAGRHGLMMDIPQAEGITMDDQGNIYLVSEPNLFYRFTLSAGD</sequence>
<evidence type="ECO:0000256" key="3">
    <source>
        <dbReference type="ARBA" id="ARBA00022475"/>
    </source>
</evidence>
<comment type="subcellular location">
    <subcellularLocation>
        <location evidence="1">Cell membrane</location>
    </subcellularLocation>
</comment>
<dbReference type="InterPro" id="IPR009722">
    <property type="entry name" value="YjiK/CarP"/>
</dbReference>
<dbReference type="InterPro" id="IPR011042">
    <property type="entry name" value="6-blade_b-propeller_TolB-like"/>
</dbReference>
<name>A0A172YD25_9GAMM</name>
<dbReference type="EMBL" id="CP015243">
    <property type="protein sequence ID" value="ANF57161.1"/>
    <property type="molecule type" value="Genomic_DNA"/>
</dbReference>
<evidence type="ECO:0000256" key="1">
    <source>
        <dbReference type="ARBA" id="ARBA00004236"/>
    </source>
</evidence>
<keyword evidence="5" id="KW-1133">Transmembrane helix</keyword>
<protein>
    <recommendedName>
        <fullName evidence="8">SdiA-regulated domain-containing protein</fullName>
    </recommendedName>
</protein>
<evidence type="ECO:0000313" key="6">
    <source>
        <dbReference type="EMBL" id="ANF57161.1"/>
    </source>
</evidence>
<evidence type="ECO:0000256" key="2">
    <source>
        <dbReference type="ARBA" id="ARBA00009852"/>
    </source>
</evidence>
<proteinExistence type="inferred from homology"/>
<accession>A0A172YD25</accession>
<dbReference type="CDD" id="cd09971">
    <property type="entry name" value="SdiA-regulated"/>
    <property type="match status" value="1"/>
</dbReference>
<dbReference type="RefSeq" id="WP_064122118.1">
    <property type="nucleotide sequence ID" value="NZ_CP015243.1"/>
</dbReference>